<protein>
    <submittedName>
        <fullName evidence="1">Uncharacterized protein</fullName>
    </submittedName>
</protein>
<dbReference type="EMBL" id="SNRY01007658">
    <property type="protein sequence ID" value="KAA6309993.1"/>
    <property type="molecule type" value="Genomic_DNA"/>
</dbReference>
<accession>A0A5J4PNI2</accession>
<proteinExistence type="predicted"/>
<organism evidence="1">
    <name type="scientific">termite gut metagenome</name>
    <dbReference type="NCBI Taxonomy" id="433724"/>
    <lineage>
        <taxon>unclassified sequences</taxon>
        <taxon>metagenomes</taxon>
        <taxon>organismal metagenomes</taxon>
    </lineage>
</organism>
<dbReference type="AlphaFoldDB" id="A0A5J4PNI2"/>
<dbReference type="PANTHER" id="PTHR36848">
    <property type="entry name" value="DNA-BINDING PROTEIN (PUTATIVE SECRETED PROTEIN)-RELATED"/>
    <property type="match status" value="1"/>
</dbReference>
<name>A0A5J4PNI2_9ZZZZ</name>
<evidence type="ECO:0000313" key="1">
    <source>
        <dbReference type="EMBL" id="KAA6309993.1"/>
    </source>
</evidence>
<reference evidence="1" key="1">
    <citation type="submission" date="2019-03" db="EMBL/GenBank/DDBJ databases">
        <title>Single cell metagenomics reveals metabolic interactions within the superorganism composed of flagellate Streblomastix strix and complex community of Bacteroidetes bacteria on its surface.</title>
        <authorList>
            <person name="Treitli S.C."/>
            <person name="Kolisko M."/>
            <person name="Husnik F."/>
            <person name="Keeling P."/>
            <person name="Hampl V."/>
        </authorList>
    </citation>
    <scope>NUCLEOTIDE SEQUENCE</scope>
    <source>
        <strain evidence="1">STM</strain>
    </source>
</reference>
<dbReference type="PANTHER" id="PTHR36848:SF2">
    <property type="entry name" value="SECRETED PROTEIN"/>
    <property type="match status" value="1"/>
</dbReference>
<sequence>MKKKALLMILDGWRIGNHGKTDVIYNTPTTSIWQYFAYNNSNPQFRKIGQAFQTFITTLEKAQVEYDLGSENIIKDQGKTAKGKFVINKRAYSKVIIPPMMENLDAPTFKLLKEFSGKGGTILAFSLPNTLDGKPDVEMEKFFAEDSHVHRFNTLTDDVIGEEFVSASISFTKLGGNLFHHRRTMADGQVLFLANSSLEEAAKGCVTLKGKDAVVLHTLTGAMQDYPEITDGKTIQMDYDIPPAGSLLLYVFDKKQQDFAPPAATRAYTTVKESSPIIAVPQGENVLTIDFCDLQLGKEIFT</sequence>
<dbReference type="InterPro" id="IPR053161">
    <property type="entry name" value="Ulvan_degrading_GH"/>
</dbReference>
<gene>
    <name evidence="1" type="ORF">EZS27_038621</name>
</gene>
<comment type="caution">
    <text evidence="1">The sequence shown here is derived from an EMBL/GenBank/DDBJ whole genome shotgun (WGS) entry which is preliminary data.</text>
</comment>
<feature type="non-terminal residue" evidence="1">
    <location>
        <position position="302"/>
    </location>
</feature>